<evidence type="ECO:0000256" key="3">
    <source>
        <dbReference type="ARBA" id="ARBA00023015"/>
    </source>
</evidence>
<evidence type="ECO:0000256" key="6">
    <source>
        <dbReference type="ARBA" id="ARBA00023242"/>
    </source>
</evidence>
<proteinExistence type="predicted"/>
<dbReference type="Proteomes" id="UP000256645">
    <property type="component" value="Unassembled WGS sequence"/>
</dbReference>
<evidence type="ECO:0000259" key="8">
    <source>
        <dbReference type="PROSITE" id="PS50048"/>
    </source>
</evidence>
<dbReference type="OrthoDB" id="2123952at2759"/>
<feature type="coiled-coil region" evidence="7">
    <location>
        <begin position="113"/>
        <end position="140"/>
    </location>
</feature>
<sequence length="652" mass="72582">MAELTLSKTGNTCSEIDVMRTSTKGRQKNVRKGNKLMPGCAWDSAPSLTSARLTTTTACDLCFSKKIKCNMVQPECSNCILYKTECRTTNIRRRADPPRLRPSTKTIPDAQENSKVKERLDKIERQLQNVIENTVTAQAQASTESISTINKVINPSTKHGGSKSPPWTFDPVRPTLYQGLCDEDLSLPPIHNIMPMVDNYFNTHNNVTLLFDEAQFMPLLARWYAKNPKRDRATWAAILVVIALGSRSLTPGTVASRDLEERAELESYCMRNAQSVMSEFATRDEDLLGMQVLLGLAILFYDCSDTMPASILSGTAMKLAHRLQLHSRSSAQLFTAEEVQQRSRVFWNAYILDKDLSLRAKAPSVQCDADIDIPLPPIVLSDGAGIITSKDGHSHLNLFRLRVDLAHIEGKIYDLLYSSRSIKAPKPERQRRVTSLQAMLDHWYARIPPAFKIEMASATHSSRLDAESQLLEQGCNPGFCNGRSGSKSIFYVYESRPSTGRQGSCVHFSALIVILANILISPGHESVSLDLQIATTSVRLFEQLLDIVQSTKYEPLQRIIMDLYQSAARVVDEVRLGGSNRANDLNTSLPEGDLDIFSERSDFPEFQWNEDGLGGLDFDTTFNPFVGVGEESSLPSIEFGVRREIFDSLGGA</sequence>
<dbReference type="InterPro" id="IPR007219">
    <property type="entry name" value="XnlR_reg_dom"/>
</dbReference>
<dbReference type="Pfam" id="PF00172">
    <property type="entry name" value="Zn_clus"/>
    <property type="match status" value="1"/>
</dbReference>
<organism evidence="9 10">
    <name type="scientific">Coleophoma cylindrospora</name>
    <dbReference type="NCBI Taxonomy" id="1849047"/>
    <lineage>
        <taxon>Eukaryota</taxon>
        <taxon>Fungi</taxon>
        <taxon>Dikarya</taxon>
        <taxon>Ascomycota</taxon>
        <taxon>Pezizomycotina</taxon>
        <taxon>Leotiomycetes</taxon>
        <taxon>Helotiales</taxon>
        <taxon>Dermateaceae</taxon>
        <taxon>Coleophoma</taxon>
    </lineage>
</organism>
<evidence type="ECO:0000313" key="10">
    <source>
        <dbReference type="Proteomes" id="UP000256645"/>
    </source>
</evidence>
<dbReference type="CDD" id="cd12148">
    <property type="entry name" value="fungal_TF_MHR"/>
    <property type="match status" value="1"/>
</dbReference>
<keyword evidence="3" id="KW-0805">Transcription regulation</keyword>
<dbReference type="GO" id="GO:0006351">
    <property type="term" value="P:DNA-templated transcription"/>
    <property type="evidence" value="ECO:0007669"/>
    <property type="project" value="InterPro"/>
</dbReference>
<dbReference type="PROSITE" id="PS50048">
    <property type="entry name" value="ZN2_CY6_FUNGAL_2"/>
    <property type="match status" value="1"/>
</dbReference>
<feature type="domain" description="Zn(2)-C6 fungal-type" evidence="8">
    <location>
        <begin position="58"/>
        <end position="88"/>
    </location>
</feature>
<dbReference type="GO" id="GO:0008270">
    <property type="term" value="F:zinc ion binding"/>
    <property type="evidence" value="ECO:0007669"/>
    <property type="project" value="InterPro"/>
</dbReference>
<reference evidence="9 10" key="1">
    <citation type="journal article" date="2018" name="IMA Fungus">
        <title>IMA Genome-F 9: Draft genome sequence of Annulohypoxylon stygium, Aspergillus mulundensis, Berkeleyomyces basicola (syn. Thielaviopsis basicola), Ceratocystis smalleyi, two Cercospora beticola strains, Coleophoma cylindrospora, Fusarium fracticaudum, Phialophora cf. hyalina, and Morchella septimelata.</title>
        <authorList>
            <person name="Wingfield B.D."/>
            <person name="Bills G.F."/>
            <person name="Dong Y."/>
            <person name="Huang W."/>
            <person name="Nel W.J."/>
            <person name="Swalarsk-Parry B.S."/>
            <person name="Vaghefi N."/>
            <person name="Wilken P.M."/>
            <person name="An Z."/>
            <person name="de Beer Z.W."/>
            <person name="De Vos L."/>
            <person name="Chen L."/>
            <person name="Duong T.A."/>
            <person name="Gao Y."/>
            <person name="Hammerbacher A."/>
            <person name="Kikkert J.R."/>
            <person name="Li Y."/>
            <person name="Li H."/>
            <person name="Li K."/>
            <person name="Li Q."/>
            <person name="Liu X."/>
            <person name="Ma X."/>
            <person name="Naidoo K."/>
            <person name="Pethybridge S.J."/>
            <person name="Sun J."/>
            <person name="Steenkamp E.T."/>
            <person name="van der Nest M.A."/>
            <person name="van Wyk S."/>
            <person name="Wingfield M.J."/>
            <person name="Xiong C."/>
            <person name="Yue Q."/>
            <person name="Zhang X."/>
        </authorList>
    </citation>
    <scope>NUCLEOTIDE SEQUENCE [LARGE SCALE GENOMIC DNA]</scope>
    <source>
        <strain evidence="9 10">BP6252</strain>
    </source>
</reference>
<keyword evidence="4" id="KW-0238">DNA-binding</keyword>
<evidence type="ECO:0000256" key="5">
    <source>
        <dbReference type="ARBA" id="ARBA00023163"/>
    </source>
</evidence>
<evidence type="ECO:0000256" key="2">
    <source>
        <dbReference type="ARBA" id="ARBA00022723"/>
    </source>
</evidence>
<evidence type="ECO:0000313" key="9">
    <source>
        <dbReference type="EMBL" id="RDW72837.1"/>
    </source>
</evidence>
<dbReference type="GO" id="GO:0000981">
    <property type="term" value="F:DNA-binding transcription factor activity, RNA polymerase II-specific"/>
    <property type="evidence" value="ECO:0007669"/>
    <property type="project" value="InterPro"/>
</dbReference>
<evidence type="ECO:0000256" key="4">
    <source>
        <dbReference type="ARBA" id="ARBA00023125"/>
    </source>
</evidence>
<evidence type="ECO:0000256" key="7">
    <source>
        <dbReference type="SAM" id="Coils"/>
    </source>
</evidence>
<keyword evidence="2" id="KW-0479">Metal-binding</keyword>
<comment type="caution">
    <text evidence="9">The sequence shown here is derived from an EMBL/GenBank/DDBJ whole genome shotgun (WGS) entry which is preliminary data.</text>
</comment>
<dbReference type="GO" id="GO:0003677">
    <property type="term" value="F:DNA binding"/>
    <property type="evidence" value="ECO:0007669"/>
    <property type="project" value="UniProtKB-KW"/>
</dbReference>
<comment type="subcellular location">
    <subcellularLocation>
        <location evidence="1">Nucleus</location>
    </subcellularLocation>
</comment>
<dbReference type="PANTHER" id="PTHR46910:SF37">
    <property type="entry name" value="ZN(II)2CYS6 TRANSCRIPTION FACTOR (EUROFUNG)"/>
    <property type="match status" value="1"/>
</dbReference>
<evidence type="ECO:0000256" key="1">
    <source>
        <dbReference type="ARBA" id="ARBA00004123"/>
    </source>
</evidence>
<dbReference type="SUPFAM" id="SSF57701">
    <property type="entry name" value="Zn2/Cys6 DNA-binding domain"/>
    <property type="match status" value="1"/>
</dbReference>
<dbReference type="CDD" id="cd00067">
    <property type="entry name" value="GAL4"/>
    <property type="match status" value="1"/>
</dbReference>
<dbReference type="GO" id="GO:0005634">
    <property type="term" value="C:nucleus"/>
    <property type="evidence" value="ECO:0007669"/>
    <property type="project" value="UniProtKB-SubCell"/>
</dbReference>
<dbReference type="Pfam" id="PF04082">
    <property type="entry name" value="Fungal_trans"/>
    <property type="match status" value="1"/>
</dbReference>
<dbReference type="InterPro" id="IPR050987">
    <property type="entry name" value="AtrR-like"/>
</dbReference>
<keyword evidence="7" id="KW-0175">Coiled coil</keyword>
<protein>
    <recommendedName>
        <fullName evidence="8">Zn(2)-C6 fungal-type domain-containing protein</fullName>
    </recommendedName>
</protein>
<keyword evidence="6" id="KW-0539">Nucleus</keyword>
<dbReference type="SMART" id="SM00066">
    <property type="entry name" value="GAL4"/>
    <property type="match status" value="1"/>
</dbReference>
<dbReference type="Gene3D" id="4.10.240.10">
    <property type="entry name" value="Zn(2)-C6 fungal-type DNA-binding domain"/>
    <property type="match status" value="1"/>
</dbReference>
<dbReference type="PANTHER" id="PTHR46910">
    <property type="entry name" value="TRANSCRIPTION FACTOR PDR1"/>
    <property type="match status" value="1"/>
</dbReference>
<dbReference type="STRING" id="1849047.A0A3D8RFL8"/>
<keyword evidence="5" id="KW-0804">Transcription</keyword>
<dbReference type="InterPro" id="IPR036864">
    <property type="entry name" value="Zn2-C6_fun-type_DNA-bd_sf"/>
</dbReference>
<accession>A0A3D8RFL8</accession>
<dbReference type="SMART" id="SM00906">
    <property type="entry name" value="Fungal_trans"/>
    <property type="match status" value="1"/>
</dbReference>
<dbReference type="EMBL" id="PDLM01000007">
    <property type="protein sequence ID" value="RDW72837.1"/>
    <property type="molecule type" value="Genomic_DNA"/>
</dbReference>
<keyword evidence="10" id="KW-1185">Reference proteome</keyword>
<dbReference type="AlphaFoldDB" id="A0A3D8RFL8"/>
<name>A0A3D8RFL8_9HELO</name>
<gene>
    <name evidence="9" type="ORF">BP6252_06744</name>
</gene>
<dbReference type="InterPro" id="IPR001138">
    <property type="entry name" value="Zn2Cys6_DnaBD"/>
</dbReference>